<evidence type="ECO:0000313" key="5">
    <source>
        <dbReference type="EMBL" id="BBP44981.1"/>
    </source>
</evidence>
<name>A0A6F8PS77_9GAMM</name>
<evidence type="ECO:0000259" key="4">
    <source>
        <dbReference type="SMART" id="SM00563"/>
    </source>
</evidence>
<comment type="pathway">
    <text evidence="1">Lipid metabolism.</text>
</comment>
<dbReference type="PANTHER" id="PTHR10434">
    <property type="entry name" value="1-ACYL-SN-GLYCEROL-3-PHOSPHATE ACYLTRANSFERASE"/>
    <property type="match status" value="1"/>
</dbReference>
<keyword evidence="2 5" id="KW-0808">Transferase</keyword>
<dbReference type="SMART" id="SM00563">
    <property type="entry name" value="PlsC"/>
    <property type="match status" value="1"/>
</dbReference>
<organism evidence="5 6">
    <name type="scientific">Thiosulfatimonas sediminis</name>
    <dbReference type="NCBI Taxonomy" id="2675054"/>
    <lineage>
        <taxon>Bacteria</taxon>
        <taxon>Pseudomonadati</taxon>
        <taxon>Pseudomonadota</taxon>
        <taxon>Gammaproteobacteria</taxon>
        <taxon>Thiotrichales</taxon>
        <taxon>Piscirickettsiaceae</taxon>
        <taxon>Thiosulfatimonas</taxon>
    </lineage>
</organism>
<reference evidence="6" key="1">
    <citation type="submission" date="2019-11" db="EMBL/GenBank/DDBJ databases">
        <title>Isolation and characterization of two novel species in the genus Thiomicrorhabdus.</title>
        <authorList>
            <person name="Mochizuki J."/>
            <person name="Kojima H."/>
            <person name="Fukui M."/>
        </authorList>
    </citation>
    <scope>NUCLEOTIDE SEQUENCE [LARGE SCALE GENOMIC DNA]</scope>
    <source>
        <strain evidence="6">aks77</strain>
    </source>
</reference>
<proteinExistence type="predicted"/>
<dbReference type="PANTHER" id="PTHR10434:SF40">
    <property type="entry name" value="1-ACYL-SN-GLYCEROL-3-PHOSPHATE ACYLTRANSFERASE"/>
    <property type="match status" value="1"/>
</dbReference>
<keyword evidence="3 5" id="KW-0012">Acyltransferase</keyword>
<protein>
    <submittedName>
        <fullName evidence="5">1-acyl-sn-glycerol-3-phosphate acyltransferase</fullName>
    </submittedName>
</protein>
<dbReference type="GO" id="GO:0006654">
    <property type="term" value="P:phosphatidic acid biosynthetic process"/>
    <property type="evidence" value="ECO:0007669"/>
    <property type="project" value="TreeGrafter"/>
</dbReference>
<dbReference type="SUPFAM" id="SSF69593">
    <property type="entry name" value="Glycerol-3-phosphate (1)-acyltransferase"/>
    <property type="match status" value="1"/>
</dbReference>
<evidence type="ECO:0000256" key="1">
    <source>
        <dbReference type="ARBA" id="ARBA00005189"/>
    </source>
</evidence>
<evidence type="ECO:0000256" key="2">
    <source>
        <dbReference type="ARBA" id="ARBA00022679"/>
    </source>
</evidence>
<feature type="domain" description="Phospholipid/glycerol acyltransferase" evidence="4">
    <location>
        <begin position="75"/>
        <end position="189"/>
    </location>
</feature>
<evidence type="ECO:0000313" key="6">
    <source>
        <dbReference type="Proteomes" id="UP000501726"/>
    </source>
</evidence>
<dbReference type="EMBL" id="AP021889">
    <property type="protein sequence ID" value="BBP44981.1"/>
    <property type="molecule type" value="Genomic_DNA"/>
</dbReference>
<sequence length="251" mass="28317">MNPILILRSLLFALGQTISLVVISVLGQLTLPFSHKARYRVMTQWATFCLWWLRLTCGIKVRVHGAELIQPEKAGLILARHESAWETLQLQRIFPRQAFVLKEELLRIPFFGWGMRLLHPIAIDRGAGRKALKQILQEGQARLDDGIWVVIFPEGTRMPPNELGKINIGAAMLAKQAQVPVYLVAHNGGHFWPKNSFMKRPGTVDLYIKRIDDVSALSTAEINQLTAEWYQQHFSAPSIAESLDAQPGGHE</sequence>
<dbReference type="CDD" id="cd07989">
    <property type="entry name" value="LPLAT_AGPAT-like"/>
    <property type="match status" value="1"/>
</dbReference>
<dbReference type="AlphaFoldDB" id="A0A6F8PS77"/>
<dbReference type="KEGG" id="tse:THMIRHAS_03540"/>
<dbReference type="Proteomes" id="UP000501726">
    <property type="component" value="Chromosome"/>
</dbReference>
<dbReference type="InterPro" id="IPR002123">
    <property type="entry name" value="Plipid/glycerol_acylTrfase"/>
</dbReference>
<dbReference type="RefSeq" id="WP_173269987.1">
    <property type="nucleotide sequence ID" value="NZ_AP021889.1"/>
</dbReference>
<accession>A0A6F8PS77</accession>
<evidence type="ECO:0000256" key="3">
    <source>
        <dbReference type="ARBA" id="ARBA00023315"/>
    </source>
</evidence>
<gene>
    <name evidence="5" type="ORF">THMIRHAS_03540</name>
</gene>
<dbReference type="GO" id="GO:0003841">
    <property type="term" value="F:1-acylglycerol-3-phosphate O-acyltransferase activity"/>
    <property type="evidence" value="ECO:0007669"/>
    <property type="project" value="TreeGrafter"/>
</dbReference>
<dbReference type="Pfam" id="PF01553">
    <property type="entry name" value="Acyltransferase"/>
    <property type="match status" value="1"/>
</dbReference>
<keyword evidence="6" id="KW-1185">Reference proteome</keyword>